<protein>
    <recommendedName>
        <fullName evidence="3">YbaB/EbfC family DNA-binding protein</fullName>
    </recommendedName>
</protein>
<dbReference type="InterPro" id="IPR004401">
    <property type="entry name" value="YbaB/EbfC"/>
</dbReference>
<dbReference type="RefSeq" id="WP_420038963.1">
    <property type="nucleotide sequence ID" value="NZ_CP128986.1"/>
</dbReference>
<sequence length="124" mass="13432">MSVMDEVQRTAERQLDMLEDVQRKLGTLTVQETGDDGRVTVDVDVSGAMIGLRLSAGAGNGRPAALADAIVRTAVRAATRVFTERAEIMSEFVAQFTELTGESLEPDSESVRPTFREPETEGES</sequence>
<dbReference type="Gene3D" id="3.30.1310.10">
    <property type="entry name" value="Nucleoid-associated protein YbaB-like domain"/>
    <property type="match status" value="1"/>
</dbReference>
<evidence type="ECO:0008006" key="3">
    <source>
        <dbReference type="Google" id="ProtNLM"/>
    </source>
</evidence>
<organism evidence="2">
    <name type="scientific">Gordonia sp. MP11Mi</name>
    <dbReference type="NCBI Taxonomy" id="3022769"/>
    <lineage>
        <taxon>Bacteria</taxon>
        <taxon>Bacillati</taxon>
        <taxon>Actinomycetota</taxon>
        <taxon>Actinomycetes</taxon>
        <taxon>Mycobacteriales</taxon>
        <taxon>Gordoniaceae</taxon>
        <taxon>Gordonia</taxon>
    </lineage>
</organism>
<evidence type="ECO:0000313" key="2">
    <source>
        <dbReference type="EMBL" id="WOC13122.1"/>
    </source>
</evidence>
<name>A0AA97GVX8_9ACTN</name>
<feature type="compositionally biased region" description="Basic and acidic residues" evidence="1">
    <location>
        <begin position="114"/>
        <end position="124"/>
    </location>
</feature>
<dbReference type="GO" id="GO:0003677">
    <property type="term" value="F:DNA binding"/>
    <property type="evidence" value="ECO:0007669"/>
    <property type="project" value="InterPro"/>
</dbReference>
<gene>
    <name evidence="2" type="ORF">MP11Mi_22190</name>
</gene>
<dbReference type="EMBL" id="CP128986">
    <property type="protein sequence ID" value="WOC13122.1"/>
    <property type="molecule type" value="Genomic_DNA"/>
</dbReference>
<dbReference type="InterPro" id="IPR036894">
    <property type="entry name" value="YbaB-like_sf"/>
</dbReference>
<evidence type="ECO:0000256" key="1">
    <source>
        <dbReference type="SAM" id="MobiDB-lite"/>
    </source>
</evidence>
<feature type="region of interest" description="Disordered" evidence="1">
    <location>
        <begin position="99"/>
        <end position="124"/>
    </location>
</feature>
<accession>A0AA97GVX8</accession>
<dbReference type="SUPFAM" id="SSF82607">
    <property type="entry name" value="YbaB-like"/>
    <property type="match status" value="1"/>
</dbReference>
<dbReference type="Pfam" id="PF02575">
    <property type="entry name" value="YbaB_DNA_bd"/>
    <property type="match status" value="1"/>
</dbReference>
<dbReference type="AlphaFoldDB" id="A0AA97GVX8"/>
<reference evidence="2" key="1">
    <citation type="submission" date="2023-06" db="EMBL/GenBank/DDBJ databases">
        <title>Gordonia sp. nov. and Pseudochrobactrum sp. nov., two species isolated from the burying beetle Nicrophorus vespilloides.</title>
        <authorList>
            <person name="Poehlein A."/>
            <person name="Guzman J."/>
            <person name="Daniel R."/>
            <person name="Vilcinskas A."/>
        </authorList>
    </citation>
    <scope>NUCLEOTIDE SEQUENCE</scope>
    <source>
        <strain evidence="2">MP11Mi</strain>
    </source>
</reference>
<proteinExistence type="predicted"/>